<dbReference type="InterPro" id="IPR013424">
    <property type="entry name" value="Ice-binding_C"/>
</dbReference>
<comment type="caution">
    <text evidence="3">The sequence shown here is derived from an EMBL/GenBank/DDBJ whole genome shotgun (WGS) entry which is preliminary data.</text>
</comment>
<protein>
    <submittedName>
        <fullName evidence="3">PEP-CTERM sorting domain-containing protein</fullName>
    </submittedName>
</protein>
<gene>
    <name evidence="3" type="ORF">H5P30_14615</name>
</gene>
<dbReference type="AlphaFoldDB" id="A0A7X1AZW9"/>
<sequence length="831" mass="84489">MNTQLLFYSLRISAVSLIFSVSLLADDIAWDGDGVPNASGEWEVGANWAGDTVPSAGDDAQLLDVTGGTRTVTISEGVPQTISQLTMKQTTIGGINILTLEDDLTISGTSAGALNVFDLDASAGADALVLNIADGSTLLMENTNTNTTSSVNAFFEGTLNLGVGSTYRVEAIGGSTSDINDGVFFSGPINATGAGAEIQYESTRGWIGDTTPDGNFVDGPVTVSGVGSSLAFRALQWNGSSSVISSFNGGLIFRGDDGAGNAVSVGTGSTLNLVAWASTFAFENNVELLAESGEDAGGILALGSSDSNAKTTTVDFLDGFDLGAGSRVEASDGSVNVNLAGTLSMAEGSEFLVKFLGSQGSVEFVNAGDFDMDGSMVNLDWAATSSNTSSGTRGFTNTGNWTLRNGASLSFISSSGRPTNGGFGFGKDNENSGTLSIESGSSLGFQDFYNTGTVNAGSSTGGVSEATVYLGSPENTFRSVSFVNGRDLEGVASAGTLNIRGNAVLGRTVYESSTTTLDNGSASSVGSSIHVGDGTTPVTFTVSNRHVVLNNYEGNQLAVRSGGTLLLTSTAPATSTGSVAINNDGTIVHAGTIQMQSNFWADRDIVTSSTGTYRVSGEEAVLEAMPGPTSGSNVLSLDFTVAGQFSGDSASDRMTYVNSSGRSSETYLNMAVTGGEITPGAGSGGSGVSSIGSLELVDANATLSSGSLMTFDIGGTQASGLYDVLTLSLDTAGSGAILDLGTDTILDIQMVNGFLPGEEQVYTIVGAASVTGTFGGLLYNGEAVTDEYSVNYLANGIEVTMSAVPEPTAFAALFGGIALGVVLLRRRKNAL</sequence>
<name>A0A7X1AZW9_9BACT</name>
<evidence type="ECO:0000256" key="1">
    <source>
        <dbReference type="SAM" id="Phobius"/>
    </source>
</evidence>
<keyword evidence="2" id="KW-0732">Signal</keyword>
<dbReference type="EMBL" id="JACHVA010000115">
    <property type="protein sequence ID" value="MBC2603012.1"/>
    <property type="molecule type" value="Genomic_DNA"/>
</dbReference>
<keyword evidence="1" id="KW-0812">Transmembrane</keyword>
<proteinExistence type="predicted"/>
<keyword evidence="1" id="KW-0472">Membrane</keyword>
<feature type="chain" id="PRO_5031386035" evidence="2">
    <location>
        <begin position="26"/>
        <end position="831"/>
    </location>
</feature>
<dbReference type="RefSeq" id="WP_185693658.1">
    <property type="nucleotide sequence ID" value="NZ_JACHVA010000115.1"/>
</dbReference>
<evidence type="ECO:0000313" key="3">
    <source>
        <dbReference type="EMBL" id="MBC2603012.1"/>
    </source>
</evidence>
<evidence type="ECO:0000256" key="2">
    <source>
        <dbReference type="SAM" id="SignalP"/>
    </source>
</evidence>
<reference evidence="3 4" key="1">
    <citation type="submission" date="2020-07" db="EMBL/GenBank/DDBJ databases">
        <authorList>
            <person name="Feng X."/>
        </authorList>
    </citation>
    <scope>NUCLEOTIDE SEQUENCE [LARGE SCALE GENOMIC DNA]</scope>
    <source>
        <strain evidence="3 4">JCM14086</strain>
    </source>
</reference>
<keyword evidence="4" id="KW-1185">Reference proteome</keyword>
<keyword evidence="1" id="KW-1133">Transmembrane helix</keyword>
<dbReference type="NCBIfam" id="TIGR02595">
    <property type="entry name" value="PEP_CTERM"/>
    <property type="match status" value="1"/>
</dbReference>
<dbReference type="Proteomes" id="UP000525652">
    <property type="component" value="Unassembled WGS sequence"/>
</dbReference>
<evidence type="ECO:0000313" key="4">
    <source>
        <dbReference type="Proteomes" id="UP000525652"/>
    </source>
</evidence>
<organism evidence="3 4">
    <name type="scientific">Puniceicoccus vermicola</name>
    <dbReference type="NCBI Taxonomy" id="388746"/>
    <lineage>
        <taxon>Bacteria</taxon>
        <taxon>Pseudomonadati</taxon>
        <taxon>Verrucomicrobiota</taxon>
        <taxon>Opitutia</taxon>
        <taxon>Puniceicoccales</taxon>
        <taxon>Puniceicoccaceae</taxon>
        <taxon>Puniceicoccus</taxon>
    </lineage>
</organism>
<feature type="transmembrane region" description="Helical" evidence="1">
    <location>
        <begin position="807"/>
        <end position="824"/>
    </location>
</feature>
<accession>A0A7X1AZW9</accession>
<feature type="signal peptide" evidence="2">
    <location>
        <begin position="1"/>
        <end position="25"/>
    </location>
</feature>